<feature type="transmembrane region" description="Helical" evidence="1">
    <location>
        <begin position="9"/>
        <end position="26"/>
    </location>
</feature>
<organism evidence="2">
    <name type="scientific">Bovine immunodeficiency virus</name>
    <dbReference type="NCBI Taxonomy" id="11657"/>
    <lineage>
        <taxon>Viruses</taxon>
        <taxon>Riboviria</taxon>
        <taxon>Pararnavirae</taxon>
        <taxon>Artverviricota</taxon>
        <taxon>Revtraviricetes</taxon>
        <taxon>Ortervirales</taxon>
        <taxon>Retroviridae</taxon>
        <taxon>Orthoretrovirinae</taxon>
        <taxon>Lentivirus</taxon>
        <taxon>Lentivirus bovimdef</taxon>
    </lineage>
</organism>
<feature type="non-terminal residue" evidence="2">
    <location>
        <position position="1"/>
    </location>
</feature>
<dbReference type="Pfam" id="PF05858">
    <property type="entry name" value="BIV_Env"/>
    <property type="match status" value="1"/>
</dbReference>
<keyword evidence="1" id="KW-0812">Transmembrane</keyword>
<keyword evidence="1" id="KW-1133">Transmembrane helix</keyword>
<reference evidence="2" key="1">
    <citation type="submission" date="2000-03" db="EMBL/GenBank/DDBJ databases">
        <title>nucleotide sequence analysis of the bovine immunodeficiency virus.</title>
        <authorList>
            <person name="Meas S."/>
            <person name="Ohashi K."/>
            <person name="Sugimoto C."/>
            <person name="Onuma M."/>
        </authorList>
    </citation>
    <scope>NUCLEOTIDE SEQUENCE</scope>
    <source>
        <strain evidence="2">Paskistan 10</strain>
    </source>
</reference>
<name>Q90VU2_9RETR</name>
<feature type="non-terminal residue" evidence="2">
    <location>
        <position position="168"/>
    </location>
</feature>
<protein>
    <submittedName>
        <fullName evidence="2">Uncharacterized protein</fullName>
    </submittedName>
</protein>
<sequence length="168" mass="18931">INNGEIHPWVLAGMLSMGVGMLLGVYCQLPDTLIWILMFQLCLIWGFGRNIEKIRHGESGSGSEMYLEQQYWEFSLWQELLWQTTIKVLESPISQNEYLSRDTATSEDLLQAIDTIESLVAVDCRSTLIGKAPNALMLARVSIVSLIVANHGKLFPVEMYPLHPHTSP</sequence>
<dbReference type="EMBL" id="AB040423">
    <property type="protein sequence ID" value="BAB47129.1"/>
    <property type="molecule type" value="Genomic_RNA"/>
</dbReference>
<accession>Q90VU2</accession>
<evidence type="ECO:0000256" key="1">
    <source>
        <dbReference type="SAM" id="Phobius"/>
    </source>
</evidence>
<keyword evidence="1" id="KW-0472">Membrane</keyword>
<proteinExistence type="predicted"/>
<evidence type="ECO:0000313" key="2">
    <source>
        <dbReference type="EMBL" id="BAB47129.1"/>
    </source>
</evidence>